<dbReference type="InterPro" id="IPR023352">
    <property type="entry name" value="MAPEG-like_dom_sf"/>
</dbReference>
<sequence>MTSAYPHFPLLSLPVAAGLAYAPHFIKTVIVLKATGRWNNINPRGQVDKIETKLSPATLAMVRRAENAHNNGLETLSVFYGSVLAALHAGVPKDFVSYYAGLFLISRGAYNVLYILNTTPLAAGARSSAWFVCMYSCLKMFLAAAATKYY</sequence>
<dbReference type="GO" id="GO:0016020">
    <property type="term" value="C:membrane"/>
    <property type="evidence" value="ECO:0007669"/>
    <property type="project" value="UniProtKB-SubCell"/>
</dbReference>
<evidence type="ECO:0000256" key="3">
    <source>
        <dbReference type="ARBA" id="ARBA00022989"/>
    </source>
</evidence>
<dbReference type="OrthoDB" id="2122304at2759"/>
<dbReference type="PANTHER" id="PTHR35371">
    <property type="entry name" value="INNER MEMBRANE PROTEIN"/>
    <property type="match status" value="1"/>
</dbReference>
<dbReference type="EMBL" id="BQFW01000004">
    <property type="protein sequence ID" value="GJJ71094.1"/>
    <property type="molecule type" value="Genomic_DNA"/>
</dbReference>
<comment type="caution">
    <text evidence="6">The sequence shown here is derived from an EMBL/GenBank/DDBJ whole genome shotgun (WGS) entry which is preliminary data.</text>
</comment>
<feature type="transmembrane region" description="Helical" evidence="5">
    <location>
        <begin position="97"/>
        <end position="116"/>
    </location>
</feature>
<evidence type="ECO:0000313" key="7">
    <source>
        <dbReference type="Proteomes" id="UP000827284"/>
    </source>
</evidence>
<name>A0A9P3LUM7_9FUNG</name>
<dbReference type="Gene3D" id="1.20.120.550">
    <property type="entry name" value="Membrane associated eicosanoid/glutathione metabolism-like domain"/>
    <property type="match status" value="1"/>
</dbReference>
<dbReference type="InterPro" id="IPR001129">
    <property type="entry name" value="Membr-assoc_MAPEG"/>
</dbReference>
<evidence type="ECO:0000313" key="6">
    <source>
        <dbReference type="EMBL" id="GJJ71094.1"/>
    </source>
</evidence>
<keyword evidence="4 5" id="KW-0472">Membrane</keyword>
<comment type="subcellular location">
    <subcellularLocation>
        <location evidence="1">Membrane</location>
    </subcellularLocation>
</comment>
<accession>A0A9P3LUM7</accession>
<reference evidence="6" key="1">
    <citation type="submission" date="2021-11" db="EMBL/GenBank/DDBJ databases">
        <authorList>
            <person name="Herlambang A."/>
            <person name="Guo Y."/>
            <person name="Takashima Y."/>
            <person name="Nishizawa T."/>
        </authorList>
    </citation>
    <scope>NUCLEOTIDE SEQUENCE</scope>
    <source>
        <strain evidence="6">E1425</strain>
    </source>
</reference>
<dbReference type="Pfam" id="PF01124">
    <property type="entry name" value="MAPEG"/>
    <property type="match status" value="1"/>
</dbReference>
<protein>
    <submittedName>
        <fullName evidence="6">Uncharacterized protein</fullName>
    </submittedName>
</protein>
<dbReference type="PANTHER" id="PTHR35371:SF1">
    <property type="entry name" value="BLR7753 PROTEIN"/>
    <property type="match status" value="1"/>
</dbReference>
<keyword evidence="2 5" id="KW-0812">Transmembrane</keyword>
<organism evidence="6 7">
    <name type="scientific">Entomortierella parvispora</name>
    <dbReference type="NCBI Taxonomy" id="205924"/>
    <lineage>
        <taxon>Eukaryota</taxon>
        <taxon>Fungi</taxon>
        <taxon>Fungi incertae sedis</taxon>
        <taxon>Mucoromycota</taxon>
        <taxon>Mortierellomycotina</taxon>
        <taxon>Mortierellomycetes</taxon>
        <taxon>Mortierellales</taxon>
        <taxon>Mortierellaceae</taxon>
        <taxon>Entomortierella</taxon>
    </lineage>
</organism>
<feature type="transmembrane region" description="Helical" evidence="5">
    <location>
        <begin position="128"/>
        <end position="147"/>
    </location>
</feature>
<evidence type="ECO:0000256" key="4">
    <source>
        <dbReference type="ARBA" id="ARBA00023136"/>
    </source>
</evidence>
<evidence type="ECO:0000256" key="2">
    <source>
        <dbReference type="ARBA" id="ARBA00022692"/>
    </source>
</evidence>
<dbReference type="AlphaFoldDB" id="A0A9P3LUM7"/>
<dbReference type="SUPFAM" id="SSF161084">
    <property type="entry name" value="MAPEG domain-like"/>
    <property type="match status" value="1"/>
</dbReference>
<gene>
    <name evidence="6" type="ORF">EMPS_03444</name>
</gene>
<evidence type="ECO:0000256" key="5">
    <source>
        <dbReference type="SAM" id="Phobius"/>
    </source>
</evidence>
<reference evidence="6" key="2">
    <citation type="journal article" date="2022" name="Microbiol. Resour. Announc.">
        <title>Whole-Genome Sequence of Entomortierella parvispora E1425, a Mucoromycotan Fungus Associated with Burkholderiaceae-Related Endosymbiotic Bacteria.</title>
        <authorList>
            <person name="Herlambang A."/>
            <person name="Guo Y."/>
            <person name="Takashima Y."/>
            <person name="Narisawa K."/>
            <person name="Ohta H."/>
            <person name="Nishizawa T."/>
        </authorList>
    </citation>
    <scope>NUCLEOTIDE SEQUENCE</scope>
    <source>
        <strain evidence="6">E1425</strain>
    </source>
</reference>
<keyword evidence="3 5" id="KW-1133">Transmembrane helix</keyword>
<dbReference type="Proteomes" id="UP000827284">
    <property type="component" value="Unassembled WGS sequence"/>
</dbReference>
<keyword evidence="7" id="KW-1185">Reference proteome</keyword>
<proteinExistence type="predicted"/>
<evidence type="ECO:0000256" key="1">
    <source>
        <dbReference type="ARBA" id="ARBA00004370"/>
    </source>
</evidence>